<comment type="subcellular location">
    <subcellularLocation>
        <location evidence="1">Secreted</location>
    </subcellularLocation>
</comment>
<sequence length="392" mass="44096">MHTLTYILFLLNFAFSNGLLFPKTTTPTTSTIPAATISQHNKEPHSDVILLNQIVMQESALRLKLEETVKQLMTDLENVKKQQSASDIQISTLIQAKADQDVLNRQLQENITSVRVENQNLMHELSTITGENEILKQELLTIKNSSVFTLGLHSCDCNIKNVTEELKDFKTNFRYMTLSLLDIQQKTDVMQDRIDDQLANLTNQDVAILTTVGNLERIRPKLENVMNETRDLKSDLLKIQHKQTEVETDILRLKTNVTESLEQVAFTATVTQMMTSKNGQTLVFPHIITNVGGGYNGNTGMFRAPRDGVYVFFCKITASVNQGDMRFEFILNGSAKTQNLVFGRSANPHRTSSNSIVLQLTHGDRVWIKMLYGGYQWGDGAGGDQSFSGYLL</sequence>
<dbReference type="InterPro" id="IPR050822">
    <property type="entry name" value="Cerebellin_Synaptic_Org"/>
</dbReference>
<keyword evidence="7" id="KW-1185">Reference proteome</keyword>
<gene>
    <name evidence="8" type="primary">LOC111102063</name>
</gene>
<dbReference type="Proteomes" id="UP000694844">
    <property type="component" value="Chromosome 6"/>
</dbReference>
<dbReference type="SUPFAM" id="SSF49842">
    <property type="entry name" value="TNF-like"/>
    <property type="match status" value="1"/>
</dbReference>
<evidence type="ECO:0000256" key="5">
    <source>
        <dbReference type="SAM" id="SignalP"/>
    </source>
</evidence>
<evidence type="ECO:0000256" key="2">
    <source>
        <dbReference type="ARBA" id="ARBA00022525"/>
    </source>
</evidence>
<dbReference type="Pfam" id="PF00386">
    <property type="entry name" value="C1q"/>
    <property type="match status" value="1"/>
</dbReference>
<reference evidence="8" key="1">
    <citation type="submission" date="2025-08" db="UniProtKB">
        <authorList>
            <consortium name="RefSeq"/>
        </authorList>
    </citation>
    <scope>IDENTIFICATION</scope>
    <source>
        <tissue evidence="8">Whole sample</tissue>
    </source>
</reference>
<dbReference type="InterPro" id="IPR008983">
    <property type="entry name" value="Tumour_necrosis_fac-like_dom"/>
</dbReference>
<evidence type="ECO:0000313" key="7">
    <source>
        <dbReference type="Proteomes" id="UP000694844"/>
    </source>
</evidence>
<feature type="domain" description="C1q" evidence="6">
    <location>
        <begin position="259"/>
        <end position="392"/>
    </location>
</feature>
<feature type="signal peptide" evidence="5">
    <location>
        <begin position="1"/>
        <end position="18"/>
    </location>
</feature>
<name>A0A8B8AK71_CRAVI</name>
<dbReference type="AlphaFoldDB" id="A0A8B8AK71"/>
<dbReference type="PANTHER" id="PTHR22923">
    <property type="entry name" value="CEREBELLIN-RELATED"/>
    <property type="match status" value="1"/>
</dbReference>
<dbReference type="PRINTS" id="PR00007">
    <property type="entry name" value="COMPLEMNTC1Q"/>
</dbReference>
<evidence type="ECO:0000256" key="3">
    <source>
        <dbReference type="ARBA" id="ARBA00022729"/>
    </source>
</evidence>
<dbReference type="PANTHER" id="PTHR22923:SF116">
    <property type="entry name" value="C1Q DOMAIN-CONTAINING PROTEIN"/>
    <property type="match status" value="1"/>
</dbReference>
<dbReference type="PROSITE" id="PS50871">
    <property type="entry name" value="C1Q"/>
    <property type="match status" value="1"/>
</dbReference>
<feature type="chain" id="PRO_5034335392" evidence="5">
    <location>
        <begin position="19"/>
        <end position="392"/>
    </location>
</feature>
<dbReference type="Gene3D" id="2.60.120.40">
    <property type="match status" value="1"/>
</dbReference>
<evidence type="ECO:0000259" key="6">
    <source>
        <dbReference type="PROSITE" id="PS50871"/>
    </source>
</evidence>
<protein>
    <submittedName>
        <fullName evidence="8">Uncharacterized protein LOC111102063</fullName>
    </submittedName>
</protein>
<dbReference type="RefSeq" id="XP_022290424.1">
    <property type="nucleotide sequence ID" value="XM_022434716.1"/>
</dbReference>
<proteinExistence type="predicted"/>
<accession>A0A8B8AK71</accession>
<feature type="coiled-coil region" evidence="4">
    <location>
        <begin position="62"/>
        <end position="138"/>
    </location>
</feature>
<evidence type="ECO:0000313" key="8">
    <source>
        <dbReference type="RefSeq" id="XP_022290424.1"/>
    </source>
</evidence>
<dbReference type="KEGG" id="cvn:111102063"/>
<dbReference type="SMART" id="SM00110">
    <property type="entry name" value="C1Q"/>
    <property type="match status" value="1"/>
</dbReference>
<dbReference type="GO" id="GO:0005576">
    <property type="term" value="C:extracellular region"/>
    <property type="evidence" value="ECO:0007669"/>
    <property type="project" value="UniProtKB-SubCell"/>
</dbReference>
<keyword evidence="4" id="KW-0175">Coiled coil</keyword>
<keyword evidence="3 5" id="KW-0732">Signal</keyword>
<dbReference type="OrthoDB" id="10071402at2759"/>
<organism evidence="7 8">
    <name type="scientific">Crassostrea virginica</name>
    <name type="common">Eastern oyster</name>
    <dbReference type="NCBI Taxonomy" id="6565"/>
    <lineage>
        <taxon>Eukaryota</taxon>
        <taxon>Metazoa</taxon>
        <taxon>Spiralia</taxon>
        <taxon>Lophotrochozoa</taxon>
        <taxon>Mollusca</taxon>
        <taxon>Bivalvia</taxon>
        <taxon>Autobranchia</taxon>
        <taxon>Pteriomorphia</taxon>
        <taxon>Ostreida</taxon>
        <taxon>Ostreoidea</taxon>
        <taxon>Ostreidae</taxon>
        <taxon>Crassostrea</taxon>
    </lineage>
</organism>
<dbReference type="InterPro" id="IPR001073">
    <property type="entry name" value="C1q_dom"/>
</dbReference>
<evidence type="ECO:0000256" key="1">
    <source>
        <dbReference type="ARBA" id="ARBA00004613"/>
    </source>
</evidence>
<evidence type="ECO:0000256" key="4">
    <source>
        <dbReference type="SAM" id="Coils"/>
    </source>
</evidence>
<keyword evidence="2" id="KW-0964">Secreted</keyword>
<dbReference type="GeneID" id="111102063"/>